<evidence type="ECO:0000313" key="1">
    <source>
        <dbReference type="EMBL" id="GMH02072.1"/>
    </source>
</evidence>
<reference evidence="1" key="1">
    <citation type="submission" date="2023-05" db="EMBL/GenBank/DDBJ databases">
        <title>Nepenthes gracilis genome sequencing.</title>
        <authorList>
            <person name="Fukushima K."/>
        </authorList>
    </citation>
    <scope>NUCLEOTIDE SEQUENCE</scope>
    <source>
        <strain evidence="1">SING2019-196</strain>
    </source>
</reference>
<organism evidence="1 2">
    <name type="scientific">Nepenthes gracilis</name>
    <name type="common">Slender pitcher plant</name>
    <dbReference type="NCBI Taxonomy" id="150966"/>
    <lineage>
        <taxon>Eukaryota</taxon>
        <taxon>Viridiplantae</taxon>
        <taxon>Streptophyta</taxon>
        <taxon>Embryophyta</taxon>
        <taxon>Tracheophyta</taxon>
        <taxon>Spermatophyta</taxon>
        <taxon>Magnoliopsida</taxon>
        <taxon>eudicotyledons</taxon>
        <taxon>Gunneridae</taxon>
        <taxon>Pentapetalae</taxon>
        <taxon>Caryophyllales</taxon>
        <taxon>Nepenthaceae</taxon>
        <taxon>Nepenthes</taxon>
    </lineage>
</organism>
<evidence type="ECO:0000313" key="2">
    <source>
        <dbReference type="Proteomes" id="UP001279734"/>
    </source>
</evidence>
<keyword evidence="2" id="KW-1185">Reference proteome</keyword>
<protein>
    <submittedName>
        <fullName evidence="1">Uncharacterized protein</fullName>
    </submittedName>
</protein>
<accession>A0AAD3S0G2</accession>
<dbReference type="EMBL" id="BSYO01000003">
    <property type="protein sequence ID" value="GMH02072.1"/>
    <property type="molecule type" value="Genomic_DNA"/>
</dbReference>
<dbReference type="Proteomes" id="UP001279734">
    <property type="component" value="Unassembled WGS sequence"/>
</dbReference>
<name>A0AAD3S0G2_NEPGR</name>
<dbReference type="AlphaFoldDB" id="A0AAD3S0G2"/>
<comment type="caution">
    <text evidence="1">The sequence shown here is derived from an EMBL/GenBank/DDBJ whole genome shotgun (WGS) entry which is preliminary data.</text>
</comment>
<sequence length="144" mass="16372">MAFAMDATIAAECRNGKWIQLQQNVGMLFAWYDPRWLSAFRQLVHILMPSSSSWSRGLLWLPVWCHADMAPLPGKDELCVRSAILLAVNVGLLMLCRGLTGYAKGSWPVWMMVLRSEPQSQQTAVLLHHMISIFVIQQFNRRAS</sequence>
<proteinExistence type="predicted"/>
<gene>
    <name evidence="1" type="ORF">Nepgr_003911</name>
</gene>